<gene>
    <name evidence="8" type="primary">flgM</name>
    <name evidence="8" type="ORF">GM661_02495</name>
</gene>
<keyword evidence="5" id="KW-0805">Transcription regulation</keyword>
<feature type="domain" description="Anti-sigma-28 factor FlgM C-terminal" evidence="7">
    <location>
        <begin position="32"/>
        <end position="86"/>
    </location>
</feature>
<evidence type="ECO:0000256" key="5">
    <source>
        <dbReference type="ARBA" id="ARBA00023015"/>
    </source>
</evidence>
<proteinExistence type="inferred from homology"/>
<dbReference type="Pfam" id="PF04316">
    <property type="entry name" value="FlgM"/>
    <property type="match status" value="1"/>
</dbReference>
<dbReference type="GO" id="GO:0044781">
    <property type="term" value="P:bacterial-type flagellum organization"/>
    <property type="evidence" value="ECO:0007669"/>
    <property type="project" value="UniProtKB-KW"/>
</dbReference>
<dbReference type="InterPro" id="IPR031316">
    <property type="entry name" value="FlgM_C"/>
</dbReference>
<dbReference type="InterPro" id="IPR007412">
    <property type="entry name" value="FlgM"/>
</dbReference>
<dbReference type="RefSeq" id="WP_164522117.1">
    <property type="nucleotide sequence ID" value="NZ_CP046640.1"/>
</dbReference>
<name>A0A8A7K584_9FIRM</name>
<evidence type="ECO:0000256" key="1">
    <source>
        <dbReference type="ARBA" id="ARBA00005322"/>
    </source>
</evidence>
<keyword evidence="9" id="KW-1185">Reference proteome</keyword>
<accession>A0A8A7K584</accession>
<evidence type="ECO:0000313" key="8">
    <source>
        <dbReference type="EMBL" id="QTL96923.1"/>
    </source>
</evidence>
<dbReference type="NCBIfam" id="TIGR03824">
    <property type="entry name" value="FlgM_jcvi"/>
    <property type="match status" value="1"/>
</dbReference>
<dbReference type="GO" id="GO:0045892">
    <property type="term" value="P:negative regulation of DNA-templated transcription"/>
    <property type="evidence" value="ECO:0007669"/>
    <property type="project" value="InterPro"/>
</dbReference>
<evidence type="ECO:0000313" key="9">
    <source>
        <dbReference type="Proteomes" id="UP000665020"/>
    </source>
</evidence>
<evidence type="ECO:0000256" key="2">
    <source>
        <dbReference type="ARBA" id="ARBA00017823"/>
    </source>
</evidence>
<keyword evidence="3" id="KW-0678">Repressor</keyword>
<dbReference type="AlphaFoldDB" id="A0A8A7K584"/>
<organism evidence="8 9">
    <name type="scientific">Iocasia fonsfrigidae</name>
    <dbReference type="NCBI Taxonomy" id="2682810"/>
    <lineage>
        <taxon>Bacteria</taxon>
        <taxon>Bacillati</taxon>
        <taxon>Bacillota</taxon>
        <taxon>Clostridia</taxon>
        <taxon>Halanaerobiales</taxon>
        <taxon>Halanaerobiaceae</taxon>
        <taxon>Iocasia</taxon>
    </lineage>
</organism>
<keyword evidence="8" id="KW-0969">Cilium</keyword>
<keyword evidence="8" id="KW-0282">Flagellum</keyword>
<keyword evidence="8" id="KW-0966">Cell projection</keyword>
<dbReference type="InterPro" id="IPR035890">
    <property type="entry name" value="Anti-sigma-28_factor_FlgM_sf"/>
</dbReference>
<keyword evidence="6" id="KW-0804">Transcription</keyword>
<evidence type="ECO:0000256" key="6">
    <source>
        <dbReference type="ARBA" id="ARBA00023163"/>
    </source>
</evidence>
<keyword evidence="4" id="KW-1005">Bacterial flagellum biogenesis</keyword>
<dbReference type="KEGG" id="ifn:GM661_02495"/>
<evidence type="ECO:0000256" key="4">
    <source>
        <dbReference type="ARBA" id="ARBA00022795"/>
    </source>
</evidence>
<evidence type="ECO:0000256" key="3">
    <source>
        <dbReference type="ARBA" id="ARBA00022491"/>
    </source>
</evidence>
<reference evidence="8" key="1">
    <citation type="submission" date="2019-12" db="EMBL/GenBank/DDBJ databases">
        <authorList>
            <person name="zhang j."/>
            <person name="sun C.M."/>
        </authorList>
    </citation>
    <scope>NUCLEOTIDE SEQUENCE</scope>
    <source>
        <strain evidence="8">NS-1</strain>
    </source>
</reference>
<sequence>MRVYQANNQKVRYLDNNRQNKFKAQGAGKGSDKVLISKKALNIKDLQQDLAKIPEIREEKVQALKEQIQSGTYQVSARSIAQRLLNNDLE</sequence>
<dbReference type="SUPFAM" id="SSF101498">
    <property type="entry name" value="Anti-sigma factor FlgM"/>
    <property type="match status" value="1"/>
</dbReference>
<evidence type="ECO:0000259" key="7">
    <source>
        <dbReference type="Pfam" id="PF04316"/>
    </source>
</evidence>
<protein>
    <recommendedName>
        <fullName evidence="2">Negative regulator of flagellin synthesis</fullName>
    </recommendedName>
</protein>
<dbReference type="EMBL" id="CP046640">
    <property type="protein sequence ID" value="QTL96923.1"/>
    <property type="molecule type" value="Genomic_DNA"/>
</dbReference>
<comment type="similarity">
    <text evidence="1">Belongs to the FlgM family.</text>
</comment>
<dbReference type="Proteomes" id="UP000665020">
    <property type="component" value="Chromosome"/>
</dbReference>